<keyword evidence="3 7" id="KW-0808">Transferase</keyword>
<dbReference type="EMBL" id="VUMR01000101">
    <property type="protein sequence ID" value="MSS57244.1"/>
    <property type="molecule type" value="Genomic_DNA"/>
</dbReference>
<comment type="caution">
    <text evidence="7">The sequence shown here is derived from an EMBL/GenBank/DDBJ whole genome shotgun (WGS) entry which is preliminary data.</text>
</comment>
<dbReference type="GO" id="GO:0016020">
    <property type="term" value="C:membrane"/>
    <property type="evidence" value="ECO:0007669"/>
    <property type="project" value="UniProtKB-SubCell"/>
</dbReference>
<dbReference type="Proteomes" id="UP000434241">
    <property type="component" value="Unassembled WGS sequence"/>
</dbReference>
<evidence type="ECO:0000313" key="7">
    <source>
        <dbReference type="EMBL" id="MSS57244.1"/>
    </source>
</evidence>
<dbReference type="AlphaFoldDB" id="A0A6N7VL76"/>
<name>A0A6N7VL76_9FIRM</name>
<evidence type="ECO:0000256" key="6">
    <source>
        <dbReference type="ARBA" id="ARBA00023136"/>
    </source>
</evidence>
<evidence type="ECO:0000256" key="1">
    <source>
        <dbReference type="ARBA" id="ARBA00004167"/>
    </source>
</evidence>
<evidence type="ECO:0000256" key="4">
    <source>
        <dbReference type="ARBA" id="ARBA00022692"/>
    </source>
</evidence>
<dbReference type="InterPro" id="IPR029044">
    <property type="entry name" value="Nucleotide-diphossugar_trans"/>
</dbReference>
<keyword evidence="2" id="KW-0328">Glycosyltransferase</keyword>
<comment type="subcellular location">
    <subcellularLocation>
        <location evidence="1">Membrane</location>
        <topology evidence="1">Single-pass membrane protein</topology>
    </subcellularLocation>
</comment>
<evidence type="ECO:0000313" key="8">
    <source>
        <dbReference type="Proteomes" id="UP000434241"/>
    </source>
</evidence>
<dbReference type="SUPFAM" id="SSF53448">
    <property type="entry name" value="Nucleotide-diphospho-sugar transferases"/>
    <property type="match status" value="1"/>
</dbReference>
<dbReference type="GeneID" id="93159687"/>
<gene>
    <name evidence="7" type="ORF">FYJ55_10375</name>
</gene>
<protein>
    <submittedName>
        <fullName evidence="7">Glycosyltransferase family 92 protein</fullName>
    </submittedName>
</protein>
<dbReference type="GO" id="GO:0005737">
    <property type="term" value="C:cytoplasm"/>
    <property type="evidence" value="ECO:0007669"/>
    <property type="project" value="TreeGrafter"/>
</dbReference>
<dbReference type="RefSeq" id="WP_154556771.1">
    <property type="nucleotide sequence ID" value="NZ_VUMR01000101.1"/>
</dbReference>
<reference evidence="7 8" key="1">
    <citation type="submission" date="2019-08" db="EMBL/GenBank/DDBJ databases">
        <title>In-depth cultivation of the pig gut microbiome towards novel bacterial diversity and tailored functional studies.</title>
        <authorList>
            <person name="Wylensek D."/>
            <person name="Hitch T.C.A."/>
            <person name="Clavel T."/>
        </authorList>
    </citation>
    <scope>NUCLEOTIDE SEQUENCE [LARGE SCALE GENOMIC DNA]</scope>
    <source>
        <strain evidence="7 8">LKV-472-APC-3</strain>
    </source>
</reference>
<accession>A0A6N7VL76</accession>
<sequence>MIKSNEYFIFDNGQYSGLKQGLYGIVSFVKSVFYKAKLTISRPNIISKKYNVAICAIFKNEGPYLKEWLEFNHIIGVEHFYLYNNNSKDNYQTVLQPYIDNGLVTLIQWPYNQKQMECYMSCIEDYSKETKWLGFIDIDEFIVPKSTDSIYEFLKQFEKKAGSVNIYWKIFGTSGRLDRDLSGLVSEDFFVCWPKYMDLGKCFYNTSFGFDRNSKHSKQLHHKFWANYKGIDIPPLNVFGHVCVGNRNVVDSNDFPIQINHYFTKSYKEYAMKRAKGDVYFKINPHDEEYFYEHEMKCTGTDYSAYKYLVKLKKKLGCENNEV</sequence>
<evidence type="ECO:0000256" key="2">
    <source>
        <dbReference type="ARBA" id="ARBA00022676"/>
    </source>
</evidence>
<evidence type="ECO:0000256" key="5">
    <source>
        <dbReference type="ARBA" id="ARBA00022989"/>
    </source>
</evidence>
<organism evidence="7 8">
    <name type="scientific">Holdemanella porci</name>
    <dbReference type="NCBI Taxonomy" id="2652276"/>
    <lineage>
        <taxon>Bacteria</taxon>
        <taxon>Bacillati</taxon>
        <taxon>Bacillota</taxon>
        <taxon>Erysipelotrichia</taxon>
        <taxon>Erysipelotrichales</taxon>
        <taxon>Erysipelotrichaceae</taxon>
        <taxon>Holdemanella</taxon>
    </lineage>
</organism>
<dbReference type="PANTHER" id="PTHR21461:SF69">
    <property type="entry name" value="GLYCOSYLTRANSFERASE FAMILY 92 PROTEIN"/>
    <property type="match status" value="1"/>
</dbReference>
<keyword evidence="5" id="KW-1133">Transmembrane helix</keyword>
<dbReference type="GO" id="GO:0016757">
    <property type="term" value="F:glycosyltransferase activity"/>
    <property type="evidence" value="ECO:0007669"/>
    <property type="project" value="UniProtKB-KW"/>
</dbReference>
<keyword evidence="8" id="KW-1185">Reference proteome</keyword>
<keyword evidence="4" id="KW-0812">Transmembrane</keyword>
<proteinExistence type="predicted"/>
<dbReference type="Pfam" id="PF01697">
    <property type="entry name" value="Glyco_transf_92"/>
    <property type="match status" value="1"/>
</dbReference>
<dbReference type="InterPro" id="IPR008166">
    <property type="entry name" value="Glyco_transf_92"/>
</dbReference>
<keyword evidence="6" id="KW-0472">Membrane</keyword>
<evidence type="ECO:0000256" key="3">
    <source>
        <dbReference type="ARBA" id="ARBA00022679"/>
    </source>
</evidence>
<dbReference type="PANTHER" id="PTHR21461">
    <property type="entry name" value="GLYCOSYLTRANSFERASE FAMILY 92 PROTEIN"/>
    <property type="match status" value="1"/>
</dbReference>